<dbReference type="InterPro" id="IPR050051">
    <property type="entry name" value="EccE_dom"/>
</dbReference>
<keyword evidence="5 8" id="KW-1133">Transmembrane helix</keyword>
<feature type="compositionally biased region" description="Low complexity" evidence="7">
    <location>
        <begin position="606"/>
        <end position="615"/>
    </location>
</feature>
<dbReference type="GO" id="GO:0005886">
    <property type="term" value="C:plasma membrane"/>
    <property type="evidence" value="ECO:0007669"/>
    <property type="project" value="UniProtKB-SubCell"/>
</dbReference>
<reference evidence="11" key="3">
    <citation type="journal article" date="2022" name="BMC Genomics">
        <title>Comparative genome analysis of mycobacteria focusing on tRNA and non-coding RNA.</title>
        <authorList>
            <person name="Behra P.R.K."/>
            <person name="Pettersson B.M.F."/>
            <person name="Ramesh M."/>
            <person name="Das S."/>
            <person name="Dasgupta S."/>
            <person name="Kirsebom L.A."/>
        </authorList>
    </citation>
    <scope>NUCLEOTIDE SEQUENCE</scope>
    <source>
        <strain evidence="11">DSM 44203</strain>
    </source>
</reference>
<evidence type="ECO:0000256" key="4">
    <source>
        <dbReference type="ARBA" id="ARBA00022692"/>
    </source>
</evidence>
<protein>
    <submittedName>
        <fullName evidence="11">Type VII secretion protein EccE</fullName>
    </submittedName>
</protein>
<feature type="compositionally biased region" description="Low complexity" evidence="7">
    <location>
        <begin position="557"/>
        <end position="583"/>
    </location>
</feature>
<evidence type="ECO:0000256" key="5">
    <source>
        <dbReference type="ARBA" id="ARBA00022989"/>
    </source>
</evidence>
<comment type="similarity">
    <text evidence="2">Belongs to the EccE family.</text>
</comment>
<evidence type="ECO:0000256" key="7">
    <source>
        <dbReference type="SAM" id="MobiDB-lite"/>
    </source>
</evidence>
<dbReference type="EMBL" id="BCTA01000038">
    <property type="protein sequence ID" value="GAT10272.1"/>
    <property type="molecule type" value="Genomic_DNA"/>
</dbReference>
<evidence type="ECO:0000256" key="2">
    <source>
        <dbReference type="ARBA" id="ARBA00007759"/>
    </source>
</evidence>
<dbReference type="RefSeq" id="WP_084377477.1">
    <property type="nucleotide sequence ID" value="NZ_BCTA01000038.1"/>
</dbReference>
<evidence type="ECO:0000256" key="6">
    <source>
        <dbReference type="ARBA" id="ARBA00023136"/>
    </source>
</evidence>
<accession>A0AAW5SGH6</accession>
<comment type="caution">
    <text evidence="11">The sequence shown here is derived from an EMBL/GenBank/DDBJ whole genome shotgun (WGS) entry which is preliminary data.</text>
</comment>
<reference evidence="11" key="2">
    <citation type="submission" date="2020-07" db="EMBL/GenBank/DDBJ databases">
        <authorList>
            <person name="Pettersson B.M.F."/>
            <person name="Behra P.R.K."/>
            <person name="Ramesh M."/>
            <person name="Das S."/>
            <person name="Dasgupta S."/>
            <person name="Kirsebom L.A."/>
        </authorList>
    </citation>
    <scope>NUCLEOTIDE SEQUENCE</scope>
    <source>
        <strain evidence="11">DSM 44203</strain>
    </source>
</reference>
<dbReference type="Proteomes" id="UP001207528">
    <property type="component" value="Unassembled WGS sequence"/>
</dbReference>
<proteinExistence type="inferred from homology"/>
<evidence type="ECO:0000256" key="3">
    <source>
        <dbReference type="ARBA" id="ARBA00022475"/>
    </source>
</evidence>
<feature type="domain" description="Type VII secretion system protein EccE" evidence="9">
    <location>
        <begin position="181"/>
        <end position="274"/>
    </location>
</feature>
<keyword evidence="12" id="KW-1185">Reference proteome</keyword>
<dbReference type="InterPro" id="IPR021368">
    <property type="entry name" value="T7SS_EccE"/>
</dbReference>
<evidence type="ECO:0000313" key="13">
    <source>
        <dbReference type="Proteomes" id="UP001207528"/>
    </source>
</evidence>
<evidence type="ECO:0000313" key="11">
    <source>
        <dbReference type="EMBL" id="MCV7022700.1"/>
    </source>
</evidence>
<evidence type="ECO:0000313" key="10">
    <source>
        <dbReference type="EMBL" id="GAT10272.1"/>
    </source>
</evidence>
<evidence type="ECO:0000256" key="1">
    <source>
        <dbReference type="ARBA" id="ARBA00004236"/>
    </source>
</evidence>
<reference evidence="10 12" key="1">
    <citation type="journal article" date="2016" name="Genome Announc.">
        <title>Draft Genome Sequences of Five Rapidly Growing Mycobacterium Species, M. thermoresistibile, M. fortuitum subsp. acetamidolyticum, M. canariasense, M. brisbanense, and M. novocastrense.</title>
        <authorList>
            <person name="Katahira K."/>
            <person name="Ogura Y."/>
            <person name="Gotoh Y."/>
            <person name="Hayashi T."/>
        </authorList>
    </citation>
    <scope>NUCLEOTIDE SEQUENCE [LARGE SCALE GENOMIC DNA]</scope>
    <source>
        <strain evidence="10 12">JCM18114</strain>
    </source>
</reference>
<evidence type="ECO:0000313" key="12">
    <source>
        <dbReference type="Proteomes" id="UP000069773"/>
    </source>
</evidence>
<gene>
    <name evidence="11" type="primary">eccE</name>
    <name evidence="11" type="ORF">H7I77_04950</name>
    <name evidence="10" type="ORF">RMCN_3405</name>
</gene>
<evidence type="ECO:0000256" key="8">
    <source>
        <dbReference type="SAM" id="Phobius"/>
    </source>
</evidence>
<feature type="transmembrane region" description="Helical" evidence="8">
    <location>
        <begin position="40"/>
        <end position="58"/>
    </location>
</feature>
<dbReference type="EMBL" id="JACKTI010000020">
    <property type="protein sequence ID" value="MCV7022700.1"/>
    <property type="molecule type" value="Genomic_DNA"/>
</dbReference>
<name>A0AAW5SGH6_MYCNV</name>
<keyword evidence="4 8" id="KW-0812">Transmembrane</keyword>
<feature type="transmembrane region" description="Helical" evidence="8">
    <location>
        <begin position="12"/>
        <end position="34"/>
    </location>
</feature>
<dbReference type="Proteomes" id="UP000069773">
    <property type="component" value="Unassembled WGS sequence"/>
</dbReference>
<sequence>MAGPRRARGRWIRVPMVSALVYGVAVWVTVAFALNKALPVWAAVTILVAAAIALFIPIRGRVLLVEWFAVVWAFLRQRRRPLPPELPAATDINVISGNAGVRWDGKTLVAAVEVGPQLAITTEAGGRTVSGSELPLSLVVSLMTQYGLNIDIDVIEAGCHVPPGTAYRTVYSQFVGPRHLVGERRTWLVLRLNSFDNLDRIIERGPSRTAGPKALAAAAHRVVQRLQQEQIPAHALSAEDLDAMGDVLLAPVGPVDNQEKWSYIRSGPNFITTYVGNPELLAQGQLDRWWSWRTEETMTVIRLTGAGGGAEVQVGVLIRYVHHGKAYKPLAEAKLARPTGIQRQMLDAAIPAGDRSLHATLPTIAFSAVEDVRVPIGPSGQILGQLDEGTLAAVPLWDQSGSPKRRRIDARVGVEVARQLVLRAVVTGAVVAIHTDDRQRWDGLVATVNDDQRLFYATAGARTSDVAVFDGRTVTTVPTRTVLRLLGPDTVGGGADMTIVEGPGQVLEVAIGSAEPITVWTIRTREEDRYLGLGHSDIPQPRRVVSTAPVLSRTGRRSAAAAPAPSAAAPGPARRSAPVVQPSATPPPAAAPAAAQHGGLNRVHSNGNGANSNGANGNGANGDGGGRHRDLGGPQRIRRSQRSAEPAPPPPPRRPPRNYRPEE</sequence>
<keyword evidence="6 8" id="KW-0472">Membrane</keyword>
<dbReference type="Pfam" id="PF11203">
    <property type="entry name" value="EccE"/>
    <property type="match status" value="1"/>
</dbReference>
<evidence type="ECO:0000259" key="9">
    <source>
        <dbReference type="Pfam" id="PF11203"/>
    </source>
</evidence>
<feature type="region of interest" description="Disordered" evidence="7">
    <location>
        <begin position="552"/>
        <end position="663"/>
    </location>
</feature>
<dbReference type="AlphaFoldDB" id="A0AAW5SGH6"/>
<comment type="subcellular location">
    <subcellularLocation>
        <location evidence="1">Cell membrane</location>
    </subcellularLocation>
</comment>
<organism evidence="11 13">
    <name type="scientific">Mycolicibacterium novocastrense</name>
    <name type="common">Mycobacterium novocastrense</name>
    <dbReference type="NCBI Taxonomy" id="59813"/>
    <lineage>
        <taxon>Bacteria</taxon>
        <taxon>Bacillati</taxon>
        <taxon>Actinomycetota</taxon>
        <taxon>Actinomycetes</taxon>
        <taxon>Mycobacteriales</taxon>
        <taxon>Mycobacteriaceae</taxon>
        <taxon>Mycolicibacterium</taxon>
    </lineage>
</organism>
<dbReference type="NCBIfam" id="TIGR03923">
    <property type="entry name" value="T7SS_EccE"/>
    <property type="match status" value="1"/>
</dbReference>
<keyword evidence="3" id="KW-1003">Cell membrane</keyword>